<keyword evidence="2" id="KW-1133">Transmembrane helix</keyword>
<dbReference type="PROSITE" id="PS50293">
    <property type="entry name" value="TPR_REGION"/>
    <property type="match status" value="1"/>
</dbReference>
<gene>
    <name evidence="3" type="ORF">A2731_00165</name>
</gene>
<comment type="caution">
    <text evidence="3">The sequence shown here is derived from an EMBL/GenBank/DDBJ whole genome shotgun (WGS) entry which is preliminary data.</text>
</comment>
<organism evidence="3 4">
    <name type="scientific">Candidatus Buchananbacteria bacterium RIFCSPHIGHO2_01_FULL_39_8</name>
    <dbReference type="NCBI Taxonomy" id="1797533"/>
    <lineage>
        <taxon>Bacteria</taxon>
        <taxon>Candidatus Buchananiibacteriota</taxon>
    </lineage>
</organism>
<evidence type="ECO:0000256" key="1">
    <source>
        <dbReference type="PROSITE-ProRule" id="PRU00339"/>
    </source>
</evidence>
<dbReference type="Pfam" id="PF13181">
    <property type="entry name" value="TPR_8"/>
    <property type="match status" value="2"/>
</dbReference>
<accession>A0A1G1XXJ0</accession>
<keyword evidence="1" id="KW-0802">TPR repeat</keyword>
<dbReference type="EMBL" id="MHIC01000024">
    <property type="protein sequence ID" value="OGY44768.1"/>
    <property type="molecule type" value="Genomic_DNA"/>
</dbReference>
<sequence>MKKKTTNIILLVILLIIGGFAIYYFMPKKDSTTTDPMAAVFKFEPMKELEDFERQKYAELFNNAIAYTQSYPDQMDGWMTLGMVQKQIGNYQAAETAWLHVNEIRPLNSTSFGNLADLYANFLKEYDKAEAMYRRAIENSMSEAKNTSFYRNFFYFYKDYVKDETKAEQILLEGIENNSKSDLLALAGSFYQEKGNNEKAIEYYQKYLEVNPDNEAVKKELDTLTK</sequence>
<dbReference type="InterPro" id="IPR011990">
    <property type="entry name" value="TPR-like_helical_dom_sf"/>
</dbReference>
<proteinExistence type="predicted"/>
<dbReference type="AlphaFoldDB" id="A0A1G1XXJ0"/>
<dbReference type="Proteomes" id="UP000176241">
    <property type="component" value="Unassembled WGS sequence"/>
</dbReference>
<dbReference type="PROSITE" id="PS50005">
    <property type="entry name" value="TPR"/>
    <property type="match status" value="1"/>
</dbReference>
<keyword evidence="2" id="KW-0472">Membrane</keyword>
<evidence type="ECO:0000313" key="3">
    <source>
        <dbReference type="EMBL" id="OGY44768.1"/>
    </source>
</evidence>
<keyword evidence="2" id="KW-0812">Transmembrane</keyword>
<reference evidence="3 4" key="1">
    <citation type="journal article" date="2016" name="Nat. Commun.">
        <title>Thousands of microbial genomes shed light on interconnected biogeochemical processes in an aquifer system.</title>
        <authorList>
            <person name="Anantharaman K."/>
            <person name="Brown C.T."/>
            <person name="Hug L.A."/>
            <person name="Sharon I."/>
            <person name="Castelle C.J."/>
            <person name="Probst A.J."/>
            <person name="Thomas B.C."/>
            <person name="Singh A."/>
            <person name="Wilkins M.J."/>
            <person name="Karaoz U."/>
            <person name="Brodie E.L."/>
            <person name="Williams K.H."/>
            <person name="Hubbard S.S."/>
            <person name="Banfield J.F."/>
        </authorList>
    </citation>
    <scope>NUCLEOTIDE SEQUENCE [LARGE SCALE GENOMIC DNA]</scope>
</reference>
<dbReference type="InterPro" id="IPR019734">
    <property type="entry name" value="TPR_rpt"/>
</dbReference>
<dbReference type="STRING" id="1797533.A2731_00165"/>
<dbReference type="Gene3D" id="1.25.40.10">
    <property type="entry name" value="Tetratricopeptide repeat domain"/>
    <property type="match status" value="2"/>
</dbReference>
<feature type="transmembrane region" description="Helical" evidence="2">
    <location>
        <begin position="7"/>
        <end position="26"/>
    </location>
</feature>
<protein>
    <submittedName>
        <fullName evidence="3">Uncharacterized protein</fullName>
    </submittedName>
</protein>
<name>A0A1G1XXJ0_9BACT</name>
<dbReference type="SUPFAM" id="SSF48452">
    <property type="entry name" value="TPR-like"/>
    <property type="match status" value="1"/>
</dbReference>
<dbReference type="SMART" id="SM00028">
    <property type="entry name" value="TPR"/>
    <property type="match status" value="3"/>
</dbReference>
<feature type="repeat" description="TPR" evidence="1">
    <location>
        <begin position="181"/>
        <end position="214"/>
    </location>
</feature>
<evidence type="ECO:0000256" key="2">
    <source>
        <dbReference type="SAM" id="Phobius"/>
    </source>
</evidence>
<evidence type="ECO:0000313" key="4">
    <source>
        <dbReference type="Proteomes" id="UP000176241"/>
    </source>
</evidence>